<dbReference type="Proteomes" id="UP000244803">
    <property type="component" value="Chromosome 1"/>
</dbReference>
<evidence type="ECO:0000313" key="1">
    <source>
        <dbReference type="EMBL" id="UKJ88136.2"/>
    </source>
</evidence>
<dbReference type="EMBL" id="CP056065">
    <property type="protein sequence ID" value="UKJ88136.2"/>
    <property type="molecule type" value="Genomic_DNA"/>
</dbReference>
<evidence type="ECO:0000313" key="2">
    <source>
        <dbReference type="Proteomes" id="UP000244803"/>
    </source>
</evidence>
<proteinExistence type="predicted"/>
<protein>
    <recommendedName>
        <fullName evidence="3">RAP domain-containing protein</fullName>
    </recommendedName>
</protein>
<name>A0A976M4A9_THEOR</name>
<organism evidence="1 2">
    <name type="scientific">Theileria orientalis</name>
    <dbReference type="NCBI Taxonomy" id="68886"/>
    <lineage>
        <taxon>Eukaryota</taxon>
        <taxon>Sar</taxon>
        <taxon>Alveolata</taxon>
        <taxon>Apicomplexa</taxon>
        <taxon>Aconoidasida</taxon>
        <taxon>Piroplasmida</taxon>
        <taxon>Theileriidae</taxon>
        <taxon>Theileria</taxon>
    </lineage>
</organism>
<evidence type="ECO:0008006" key="3">
    <source>
        <dbReference type="Google" id="ProtNLM"/>
    </source>
</evidence>
<dbReference type="AlphaFoldDB" id="A0A976M4A9"/>
<sequence>MSLNNLGILSKMPWNRYSFIRKTTYNDGIVPYDLKQVLFKDSLNYSSSDVLKLISLIGKCSCDSSLIYKTDWSNIYGLIYKSLVKSTHIWRFSSLVKLIQNASYLCDNLIRKHRDISFLSDTIKTVTERLGKSINQVSDKDISRLIYSCSKGDFLGNSLIPKSFLLLLENEIIQRLNRFEAIDLLKILHSTNSIKRHNEIVFEKDFVSCICNKILEKITKIGSIDISNLICFLHNNNLLNKHNKATINNNINKRLYGIKDKDLLLSTSLSLVMYNIVNLKNMELIIKLLKLHDLQAEDIIIFKLMIYYLKYNTKVYEELSDDDKNYLSTVLSTFINGISYGLFNHVNSPISTSSSGNVVNANNKMCKLLRMLKYNFIPYLYGPYLLNFYDPFNRVAILTTGSSTYTTGAINKGANEWLCKNLAYFSENMKMHLRSEGLKLVELPSDFFSLNVYKQIHLLIASINVLHTYWHSTATS</sequence>
<accession>A0A976M4A9</accession>
<dbReference type="OrthoDB" id="361667at2759"/>
<gene>
    <name evidence="1" type="ORF">MACJ_000579</name>
</gene>
<reference evidence="1" key="1">
    <citation type="submission" date="2022-07" db="EMBL/GenBank/DDBJ databases">
        <title>Evaluation of T. orientalis genome assembly methods using nanopore sequencing and analysis of variation between genomes.</title>
        <authorList>
            <person name="Yam J."/>
            <person name="Micallef M.L."/>
            <person name="Liu M."/>
            <person name="Djordjevic S.P."/>
            <person name="Bogema D.R."/>
            <person name="Jenkins C."/>
        </authorList>
    </citation>
    <scope>NUCLEOTIDE SEQUENCE</scope>
    <source>
        <strain evidence="1">Fish Creek</strain>
    </source>
</reference>